<sequence>MDPVNRGVDWDQDRNWIWPAWKFDYDLEEIFTTLHYQHNTIEIPLQDFTGFFYDVHAAANEASTREEFHRLLDQRKKQRTKELLNAFDDTTIHLTGKPSLLGRELWGPAVTFFRHCSMSALVMFWSRFLTEDLAKLIRERREERNANTKTNIDPASSSPNQPPLMHDERPKNDKRPIPAAQHSRAPKRKRAEAELGADPEQQPQQSTRTCDIPRQSAKRQEKASADTVLEDADGCSNEGVHMASVEEQPPRPKRKRTSVQTNATPNEDTSTLEPELVVNRASKWRQKKTHDATRSTVTKARSIYW</sequence>
<dbReference type="AlphaFoldDB" id="A0AA35LNZ1"/>
<evidence type="ECO:0000256" key="1">
    <source>
        <dbReference type="SAM" id="MobiDB-lite"/>
    </source>
</evidence>
<dbReference type="EMBL" id="CABFNP030000406">
    <property type="protein sequence ID" value="CAI6013784.1"/>
    <property type="molecule type" value="Genomic_DNA"/>
</dbReference>
<feature type="compositionally biased region" description="Polar residues" evidence="1">
    <location>
        <begin position="258"/>
        <end position="272"/>
    </location>
</feature>
<feature type="compositionally biased region" description="Basic and acidic residues" evidence="1">
    <location>
        <begin position="165"/>
        <end position="176"/>
    </location>
</feature>
<keyword evidence="3" id="KW-1185">Reference proteome</keyword>
<evidence type="ECO:0000313" key="2">
    <source>
        <dbReference type="EMBL" id="CAI6013784.1"/>
    </source>
</evidence>
<gene>
    <name evidence="2" type="ORF">CCHLO57077_00018999</name>
</gene>
<name>A0AA35LNZ1_9HYPO</name>
<protein>
    <submittedName>
        <fullName evidence="2">Uncharacterized protein</fullName>
    </submittedName>
</protein>
<feature type="compositionally biased region" description="Polar residues" evidence="1">
    <location>
        <begin position="147"/>
        <end position="159"/>
    </location>
</feature>
<accession>A0AA35LNZ1</accession>
<proteinExistence type="predicted"/>
<evidence type="ECO:0000313" key="3">
    <source>
        <dbReference type="Proteomes" id="UP001160390"/>
    </source>
</evidence>
<reference evidence="2" key="1">
    <citation type="submission" date="2023-01" db="EMBL/GenBank/DDBJ databases">
        <authorList>
            <person name="Piombo E."/>
        </authorList>
    </citation>
    <scope>NUCLEOTIDE SEQUENCE</scope>
</reference>
<organism evidence="2 3">
    <name type="scientific">Clonostachys chloroleuca</name>
    <dbReference type="NCBI Taxonomy" id="1926264"/>
    <lineage>
        <taxon>Eukaryota</taxon>
        <taxon>Fungi</taxon>
        <taxon>Dikarya</taxon>
        <taxon>Ascomycota</taxon>
        <taxon>Pezizomycotina</taxon>
        <taxon>Sordariomycetes</taxon>
        <taxon>Hypocreomycetidae</taxon>
        <taxon>Hypocreales</taxon>
        <taxon>Bionectriaceae</taxon>
        <taxon>Clonostachys</taxon>
    </lineage>
</organism>
<feature type="region of interest" description="Disordered" evidence="1">
    <location>
        <begin position="142"/>
        <end position="305"/>
    </location>
</feature>
<dbReference type="Proteomes" id="UP001160390">
    <property type="component" value="Unassembled WGS sequence"/>
</dbReference>
<comment type="caution">
    <text evidence="2">The sequence shown here is derived from an EMBL/GenBank/DDBJ whole genome shotgun (WGS) entry which is preliminary data.</text>
</comment>